<dbReference type="SUPFAM" id="SSF47794">
    <property type="entry name" value="Rad51 N-terminal domain-like"/>
    <property type="match status" value="1"/>
</dbReference>
<sequence length="65" mass="7079">MELEYELTNIHGIGESTKNKLISAGITSVDQLAALTSEQLSKVKGFGSATSKKIIENAQEFTRHN</sequence>
<dbReference type="GO" id="GO:0006412">
    <property type="term" value="P:translation"/>
    <property type="evidence" value="ECO:0007669"/>
    <property type="project" value="InterPro"/>
</dbReference>
<keyword evidence="3" id="KW-0687">Ribonucleoprotein</keyword>
<organism evidence="5">
    <name type="scientific">marine sediment metagenome</name>
    <dbReference type="NCBI Taxonomy" id="412755"/>
    <lineage>
        <taxon>unclassified sequences</taxon>
        <taxon>metagenomes</taxon>
        <taxon>ecological metagenomes</taxon>
    </lineage>
</organism>
<dbReference type="GO" id="GO:0003677">
    <property type="term" value="F:DNA binding"/>
    <property type="evidence" value="ECO:0007669"/>
    <property type="project" value="InterPro"/>
</dbReference>
<dbReference type="Gene3D" id="1.10.150.20">
    <property type="entry name" value="5' to 3' exonuclease, C-terminal subdomain"/>
    <property type="match status" value="1"/>
</dbReference>
<evidence type="ECO:0000313" key="5">
    <source>
        <dbReference type="EMBL" id="GAG85965.1"/>
    </source>
</evidence>
<comment type="similarity">
    <text evidence="1">Belongs to the universal ribosomal protein uS13 family.</text>
</comment>
<feature type="domain" description="Helix-hairpin-helix DNA-binding motif class 1" evidence="4">
    <location>
        <begin position="5"/>
        <end position="24"/>
    </location>
</feature>
<name>X1ATB6_9ZZZZ</name>
<accession>X1ATB6</accession>
<gene>
    <name evidence="5" type="ORF">S01H4_22246</name>
</gene>
<evidence type="ECO:0000256" key="1">
    <source>
        <dbReference type="ARBA" id="ARBA00008080"/>
    </source>
</evidence>
<dbReference type="EMBL" id="BART01010165">
    <property type="protein sequence ID" value="GAG85965.1"/>
    <property type="molecule type" value="Genomic_DNA"/>
</dbReference>
<dbReference type="AlphaFoldDB" id="X1ATB6"/>
<reference evidence="5" key="1">
    <citation type="journal article" date="2014" name="Front. Microbiol.">
        <title>High frequency of phylogenetically diverse reductive dehalogenase-homologous genes in deep subseafloor sedimentary metagenomes.</title>
        <authorList>
            <person name="Kawai M."/>
            <person name="Futagami T."/>
            <person name="Toyoda A."/>
            <person name="Takaki Y."/>
            <person name="Nishi S."/>
            <person name="Hori S."/>
            <person name="Arai W."/>
            <person name="Tsubouchi T."/>
            <person name="Morono Y."/>
            <person name="Uchiyama I."/>
            <person name="Ito T."/>
            <person name="Fujiyama A."/>
            <person name="Inagaki F."/>
            <person name="Takami H."/>
        </authorList>
    </citation>
    <scope>NUCLEOTIDE SEQUENCE</scope>
    <source>
        <strain evidence="5">Expedition CK06-06</strain>
    </source>
</reference>
<dbReference type="InterPro" id="IPR001892">
    <property type="entry name" value="Ribosomal_uS13"/>
</dbReference>
<dbReference type="PIRSF" id="PIRSF002134">
    <property type="entry name" value="Ribosomal_S13"/>
    <property type="match status" value="1"/>
</dbReference>
<dbReference type="SMART" id="SM00278">
    <property type="entry name" value="HhH1"/>
    <property type="match status" value="2"/>
</dbReference>
<proteinExistence type="inferred from homology"/>
<dbReference type="GO" id="GO:1990904">
    <property type="term" value="C:ribonucleoprotein complex"/>
    <property type="evidence" value="ECO:0007669"/>
    <property type="project" value="UniProtKB-KW"/>
</dbReference>
<dbReference type="Pfam" id="PF14520">
    <property type="entry name" value="HHH_5"/>
    <property type="match status" value="1"/>
</dbReference>
<evidence type="ECO:0000256" key="3">
    <source>
        <dbReference type="ARBA" id="ARBA00023274"/>
    </source>
</evidence>
<dbReference type="GO" id="GO:0003735">
    <property type="term" value="F:structural constituent of ribosome"/>
    <property type="evidence" value="ECO:0007669"/>
    <property type="project" value="InterPro"/>
</dbReference>
<dbReference type="InterPro" id="IPR003583">
    <property type="entry name" value="Hlx-hairpin-Hlx_DNA-bd_motif"/>
</dbReference>
<dbReference type="InterPro" id="IPR010995">
    <property type="entry name" value="DNA_repair_Rad51/TF_NusA_a-hlx"/>
</dbReference>
<evidence type="ECO:0000259" key="4">
    <source>
        <dbReference type="SMART" id="SM00278"/>
    </source>
</evidence>
<keyword evidence="2" id="KW-0689">Ribosomal protein</keyword>
<dbReference type="GO" id="GO:0006281">
    <property type="term" value="P:DNA repair"/>
    <property type="evidence" value="ECO:0007669"/>
    <property type="project" value="InterPro"/>
</dbReference>
<feature type="domain" description="Helix-hairpin-helix DNA-binding motif class 1" evidence="4">
    <location>
        <begin position="38"/>
        <end position="57"/>
    </location>
</feature>
<dbReference type="GO" id="GO:0003723">
    <property type="term" value="F:RNA binding"/>
    <property type="evidence" value="ECO:0007669"/>
    <property type="project" value="InterPro"/>
</dbReference>
<dbReference type="GO" id="GO:0005840">
    <property type="term" value="C:ribosome"/>
    <property type="evidence" value="ECO:0007669"/>
    <property type="project" value="UniProtKB-KW"/>
</dbReference>
<comment type="caution">
    <text evidence="5">The sequence shown here is derived from an EMBL/GenBank/DDBJ whole genome shotgun (WGS) entry which is preliminary data.</text>
</comment>
<evidence type="ECO:0000256" key="2">
    <source>
        <dbReference type="ARBA" id="ARBA00022980"/>
    </source>
</evidence>
<dbReference type="GO" id="GO:0000166">
    <property type="term" value="F:nucleotide binding"/>
    <property type="evidence" value="ECO:0007669"/>
    <property type="project" value="InterPro"/>
</dbReference>
<feature type="non-terminal residue" evidence="5">
    <location>
        <position position="65"/>
    </location>
</feature>
<protein>
    <recommendedName>
        <fullName evidence="4">Helix-hairpin-helix DNA-binding motif class 1 domain-containing protein</fullName>
    </recommendedName>
</protein>